<feature type="chain" id="PRO_5037900031" description="Lipocalin-like domain-containing protein" evidence="1">
    <location>
        <begin position="22"/>
        <end position="138"/>
    </location>
</feature>
<organism evidence="2 3">
    <name type="scientific">Candidatus Phocaeicola faecigallinarum</name>
    <dbReference type="NCBI Taxonomy" id="2838732"/>
    <lineage>
        <taxon>Bacteria</taxon>
        <taxon>Pseudomonadati</taxon>
        <taxon>Bacteroidota</taxon>
        <taxon>Bacteroidia</taxon>
        <taxon>Bacteroidales</taxon>
        <taxon>Bacteroidaceae</taxon>
        <taxon>Phocaeicola</taxon>
    </lineage>
</organism>
<evidence type="ECO:0000256" key="1">
    <source>
        <dbReference type="SAM" id="SignalP"/>
    </source>
</evidence>
<protein>
    <recommendedName>
        <fullName evidence="4">Lipocalin-like domain-containing protein</fullName>
    </recommendedName>
</protein>
<keyword evidence="1" id="KW-0732">Signal</keyword>
<dbReference type="Proteomes" id="UP000783796">
    <property type="component" value="Unassembled WGS sequence"/>
</dbReference>
<sequence>MKTGNLFKILLLIIFAATFVACESQEKDGDWETMKWETNVSNINKNKIEVPNKGGVYVFKCTNYKSFWIYALSENGEYLSISYEDKKIEREWYSIKIDDESIMTVSILSNSSDDNRTLEIGIQAGDVFDSFLFEQNKN</sequence>
<feature type="signal peptide" evidence="1">
    <location>
        <begin position="1"/>
        <end position="21"/>
    </location>
</feature>
<reference evidence="2" key="1">
    <citation type="journal article" date="2021" name="PeerJ">
        <title>Extensive microbial diversity within the chicken gut microbiome revealed by metagenomics and culture.</title>
        <authorList>
            <person name="Gilroy R."/>
            <person name="Ravi A."/>
            <person name="Getino M."/>
            <person name="Pursley I."/>
            <person name="Horton D.L."/>
            <person name="Alikhan N.F."/>
            <person name="Baker D."/>
            <person name="Gharbi K."/>
            <person name="Hall N."/>
            <person name="Watson M."/>
            <person name="Adriaenssens E.M."/>
            <person name="Foster-Nyarko E."/>
            <person name="Jarju S."/>
            <person name="Secka A."/>
            <person name="Antonio M."/>
            <person name="Oren A."/>
            <person name="Chaudhuri R.R."/>
            <person name="La Ragione R."/>
            <person name="Hildebrand F."/>
            <person name="Pallen M.J."/>
        </authorList>
    </citation>
    <scope>NUCLEOTIDE SEQUENCE</scope>
    <source>
        <strain evidence="2">G4-2901</strain>
    </source>
</reference>
<reference evidence="2" key="2">
    <citation type="submission" date="2021-04" db="EMBL/GenBank/DDBJ databases">
        <authorList>
            <person name="Gilroy R."/>
        </authorList>
    </citation>
    <scope>NUCLEOTIDE SEQUENCE</scope>
    <source>
        <strain evidence="2">G4-2901</strain>
    </source>
</reference>
<dbReference type="PROSITE" id="PS51257">
    <property type="entry name" value="PROKAR_LIPOPROTEIN"/>
    <property type="match status" value="1"/>
</dbReference>
<proteinExistence type="predicted"/>
<dbReference type="EMBL" id="JAHLFW010000085">
    <property type="protein sequence ID" value="MBU3838669.1"/>
    <property type="molecule type" value="Genomic_DNA"/>
</dbReference>
<dbReference type="AlphaFoldDB" id="A0A948TD30"/>
<comment type="caution">
    <text evidence="2">The sequence shown here is derived from an EMBL/GenBank/DDBJ whole genome shotgun (WGS) entry which is preliminary data.</text>
</comment>
<accession>A0A948TD30</accession>
<gene>
    <name evidence="2" type="ORF">H9777_10255</name>
</gene>
<name>A0A948TD30_9BACT</name>
<evidence type="ECO:0000313" key="3">
    <source>
        <dbReference type="Proteomes" id="UP000783796"/>
    </source>
</evidence>
<evidence type="ECO:0008006" key="4">
    <source>
        <dbReference type="Google" id="ProtNLM"/>
    </source>
</evidence>
<evidence type="ECO:0000313" key="2">
    <source>
        <dbReference type="EMBL" id="MBU3838669.1"/>
    </source>
</evidence>